<accession>A0AAV4UEK8</accession>
<dbReference type="EMBL" id="BPLR01012739">
    <property type="protein sequence ID" value="GIY56203.1"/>
    <property type="molecule type" value="Genomic_DNA"/>
</dbReference>
<evidence type="ECO:0000313" key="1">
    <source>
        <dbReference type="EMBL" id="GIY56203.1"/>
    </source>
</evidence>
<reference evidence="1 2" key="1">
    <citation type="submission" date="2021-06" db="EMBL/GenBank/DDBJ databases">
        <title>Caerostris extrusa draft genome.</title>
        <authorList>
            <person name="Kono N."/>
            <person name="Arakawa K."/>
        </authorList>
    </citation>
    <scope>NUCLEOTIDE SEQUENCE [LARGE SCALE GENOMIC DNA]</scope>
</reference>
<proteinExistence type="predicted"/>
<dbReference type="Proteomes" id="UP001054945">
    <property type="component" value="Unassembled WGS sequence"/>
</dbReference>
<keyword evidence="2" id="KW-1185">Reference proteome</keyword>
<organism evidence="1 2">
    <name type="scientific">Caerostris extrusa</name>
    <name type="common">Bark spider</name>
    <name type="synonym">Caerostris bankana</name>
    <dbReference type="NCBI Taxonomy" id="172846"/>
    <lineage>
        <taxon>Eukaryota</taxon>
        <taxon>Metazoa</taxon>
        <taxon>Ecdysozoa</taxon>
        <taxon>Arthropoda</taxon>
        <taxon>Chelicerata</taxon>
        <taxon>Arachnida</taxon>
        <taxon>Araneae</taxon>
        <taxon>Araneomorphae</taxon>
        <taxon>Entelegynae</taxon>
        <taxon>Araneoidea</taxon>
        <taxon>Araneidae</taxon>
        <taxon>Caerostris</taxon>
    </lineage>
</organism>
<gene>
    <name evidence="1" type="ORF">CEXT_578261</name>
</gene>
<protein>
    <submittedName>
        <fullName evidence="1">Uncharacterized protein</fullName>
    </submittedName>
</protein>
<name>A0AAV4UEK8_CAEEX</name>
<comment type="caution">
    <text evidence="1">The sequence shown here is derived from an EMBL/GenBank/DDBJ whole genome shotgun (WGS) entry which is preliminary data.</text>
</comment>
<dbReference type="AlphaFoldDB" id="A0AAV4UEK8"/>
<evidence type="ECO:0000313" key="2">
    <source>
        <dbReference type="Proteomes" id="UP001054945"/>
    </source>
</evidence>
<sequence length="106" mass="11630">MGEQRINWGVTPILVFKEACTSTQGSADDGVGVVKRARTKVSVNRVFQSFFYSELGPGKYYTAEGEISGNDWTSQRSEIRYRVGNFRSVIGKADGVSGHKTCGSKE</sequence>